<accession>A0AAE6JR95</accession>
<dbReference type="RefSeq" id="WP_005706487.1">
    <property type="nucleotide sequence ID" value="NZ_CP038817.1"/>
</dbReference>
<dbReference type="GeneID" id="78224547"/>
<dbReference type="EMBL" id="CP038817">
    <property type="protein sequence ID" value="QEN10930.1"/>
    <property type="molecule type" value="Genomic_DNA"/>
</dbReference>
<gene>
    <name evidence="1" type="ORF">E5Q53_05465</name>
</gene>
<proteinExistence type="predicted"/>
<evidence type="ECO:0000313" key="2">
    <source>
        <dbReference type="Proteomes" id="UP000323974"/>
    </source>
</evidence>
<organism evidence="1 2">
    <name type="scientific">Haemophilus parahaemolyticus</name>
    <dbReference type="NCBI Taxonomy" id="735"/>
    <lineage>
        <taxon>Bacteria</taxon>
        <taxon>Pseudomonadati</taxon>
        <taxon>Pseudomonadota</taxon>
        <taxon>Gammaproteobacteria</taxon>
        <taxon>Pasteurellales</taxon>
        <taxon>Pasteurellaceae</taxon>
        <taxon>Haemophilus</taxon>
    </lineage>
</organism>
<protein>
    <submittedName>
        <fullName evidence="1">Uncharacterized protein</fullName>
    </submittedName>
</protein>
<name>A0AAE6JR95_HAEPH</name>
<reference evidence="1 2" key="1">
    <citation type="submission" date="2019-04" db="EMBL/GenBank/DDBJ databases">
        <title>Complete Genome and Methylome Analysis of Haemophilus haemolyticus NEB129.</title>
        <authorList>
            <person name="Fomenkov A."/>
            <person name="Roberts R.J."/>
            <person name="Anton B.P."/>
            <person name="Vincze T."/>
        </authorList>
    </citation>
    <scope>NUCLEOTIDE SEQUENCE [LARGE SCALE GENOMIC DNA]</scope>
    <source>
        <strain evidence="1 2">NEB129</strain>
    </source>
</reference>
<dbReference type="AlphaFoldDB" id="A0AAE6JR95"/>
<dbReference type="Proteomes" id="UP000323974">
    <property type="component" value="Chromosome"/>
</dbReference>
<dbReference type="KEGG" id="hpaa:E5Q53_05465"/>
<sequence length="83" mass="9777">MSKFKLNPPSVSPYIEKLMLQLLLEYRGFAEVFHENNWRYGNIVEALGLPSDMENCDNFREKVKKLLQARNKTLLKLGICFKR</sequence>
<evidence type="ECO:0000313" key="1">
    <source>
        <dbReference type="EMBL" id="QEN10930.1"/>
    </source>
</evidence>